<comment type="caution">
    <text evidence="1">The sequence shown here is derived from an EMBL/GenBank/DDBJ whole genome shotgun (WGS) entry which is preliminary data.</text>
</comment>
<organism evidence="1 2">
    <name type="scientific">Ancylostoma ceylanicum</name>
    <dbReference type="NCBI Taxonomy" id="53326"/>
    <lineage>
        <taxon>Eukaryota</taxon>
        <taxon>Metazoa</taxon>
        <taxon>Ecdysozoa</taxon>
        <taxon>Nematoda</taxon>
        <taxon>Chromadorea</taxon>
        <taxon>Rhabditida</taxon>
        <taxon>Rhabditina</taxon>
        <taxon>Rhabditomorpha</taxon>
        <taxon>Strongyloidea</taxon>
        <taxon>Ancylostomatidae</taxon>
        <taxon>Ancylostomatinae</taxon>
        <taxon>Ancylostoma</taxon>
    </lineage>
</organism>
<protein>
    <recommendedName>
        <fullName evidence="3">RNase H type-1 domain-containing protein</fullName>
    </recommendedName>
</protein>
<reference evidence="2" key="1">
    <citation type="journal article" date="2015" name="Nat. Genet.">
        <title>The genome and transcriptome of the zoonotic hookworm Ancylostoma ceylanicum identify infection-specific gene families.</title>
        <authorList>
            <person name="Schwarz E.M."/>
            <person name="Hu Y."/>
            <person name="Antoshechkin I."/>
            <person name="Miller M.M."/>
            <person name="Sternberg P.W."/>
            <person name="Aroian R.V."/>
        </authorList>
    </citation>
    <scope>NUCLEOTIDE SEQUENCE</scope>
    <source>
        <strain evidence="2">HY135</strain>
    </source>
</reference>
<sequence length="82" mass="9327">MVDHLKHEEILHAVEIRMLCWTQGLTQLGRARNDYVRAIFGVAPIVAKMCGARLHWYGHVLRSDNSVAKSAMNIIVDGCRPW</sequence>
<dbReference type="EMBL" id="JARK01001405">
    <property type="protein sequence ID" value="EYC07688.1"/>
    <property type="molecule type" value="Genomic_DNA"/>
</dbReference>
<evidence type="ECO:0000313" key="1">
    <source>
        <dbReference type="EMBL" id="EYC07688.1"/>
    </source>
</evidence>
<dbReference type="OrthoDB" id="425681at2759"/>
<proteinExistence type="predicted"/>
<name>A0A016TZB3_9BILA</name>
<evidence type="ECO:0008006" key="3">
    <source>
        <dbReference type="Google" id="ProtNLM"/>
    </source>
</evidence>
<gene>
    <name evidence="1" type="primary">Acey_s0069.g347</name>
    <name evidence="1" type="ORF">Y032_0069g347</name>
</gene>
<evidence type="ECO:0000313" key="2">
    <source>
        <dbReference type="Proteomes" id="UP000024635"/>
    </source>
</evidence>
<accession>A0A016TZB3</accession>
<keyword evidence="2" id="KW-1185">Reference proteome</keyword>
<dbReference type="AlphaFoldDB" id="A0A016TZB3"/>
<dbReference type="Proteomes" id="UP000024635">
    <property type="component" value="Unassembled WGS sequence"/>
</dbReference>